<dbReference type="InterPro" id="IPR010982">
    <property type="entry name" value="Lambda_DNA-bd_dom_sf"/>
</dbReference>
<dbReference type="Gene3D" id="1.10.260.40">
    <property type="entry name" value="lambda repressor-like DNA-binding domains"/>
    <property type="match status" value="1"/>
</dbReference>
<accession>A0ABW7DNZ0</accession>
<reference evidence="1 2" key="1">
    <citation type="submission" date="2024-10" db="EMBL/GenBank/DDBJ databases">
        <authorList>
            <person name="Sang B.-I."/>
            <person name="Prabhaharan D."/>
        </authorList>
    </citation>
    <scope>NUCLEOTIDE SEQUENCE [LARGE SCALE GENOMIC DNA]</scope>
    <source>
        <strain evidence="1 2">MH</strain>
    </source>
</reference>
<name>A0ABW7DNZ0_9FIRM</name>
<evidence type="ECO:0000313" key="1">
    <source>
        <dbReference type="EMBL" id="MFG6273084.1"/>
    </source>
</evidence>
<dbReference type="SUPFAM" id="SSF47413">
    <property type="entry name" value="lambda repressor-like DNA-binding domains"/>
    <property type="match status" value="1"/>
</dbReference>
<organism evidence="1 2">
    <name type="scientific">Megasphaera hexanoica</name>
    <dbReference type="NCBI Taxonomy" id="1675036"/>
    <lineage>
        <taxon>Bacteria</taxon>
        <taxon>Bacillati</taxon>
        <taxon>Bacillota</taxon>
        <taxon>Negativicutes</taxon>
        <taxon>Veillonellales</taxon>
        <taxon>Veillonellaceae</taxon>
        <taxon>Megasphaera</taxon>
    </lineage>
</organism>
<evidence type="ECO:0008006" key="3">
    <source>
        <dbReference type="Google" id="ProtNLM"/>
    </source>
</evidence>
<protein>
    <recommendedName>
        <fullName evidence="3">AP2/ERF domain-containing protein</fullName>
    </recommendedName>
</protein>
<gene>
    <name evidence="1" type="ORF">ACGTZG_07765</name>
</gene>
<keyword evidence="2" id="KW-1185">Reference proteome</keyword>
<dbReference type="EMBL" id="JBIEKR010000006">
    <property type="protein sequence ID" value="MFG6273084.1"/>
    <property type="molecule type" value="Genomic_DNA"/>
</dbReference>
<sequence>MTKELGNGYVVCHCDCGNDKRVRKWLLMQGGIHSCGCLRRETVPGHGDIKSLSKDGTNLSILTSKNIRSSNTSGVRGVHWDKTRSKWVGGIKVKGVEKKKRFDTLEEAIEYRKMLEELYIEPLVEKAPPQKKRSCIPDKELRDAREKACVTRQTVHDRTGVSIVSLQQWENGWQHPTAVVRDLLLYWYRAGCQALPVIGVADDKPDGDYLIRLEQFKKENENAGQ</sequence>
<evidence type="ECO:0000313" key="2">
    <source>
        <dbReference type="Proteomes" id="UP001605989"/>
    </source>
</evidence>
<dbReference type="RefSeq" id="WP_162816269.1">
    <property type="nucleotide sequence ID" value="NZ_CP011940.1"/>
</dbReference>
<proteinExistence type="predicted"/>
<dbReference type="Gene3D" id="1.20.5.2050">
    <property type="match status" value="1"/>
</dbReference>
<comment type="caution">
    <text evidence="1">The sequence shown here is derived from an EMBL/GenBank/DDBJ whole genome shotgun (WGS) entry which is preliminary data.</text>
</comment>
<dbReference type="InterPro" id="IPR001387">
    <property type="entry name" value="Cro/C1-type_HTH"/>
</dbReference>
<dbReference type="Proteomes" id="UP001605989">
    <property type="component" value="Unassembled WGS sequence"/>
</dbReference>
<dbReference type="CDD" id="cd00093">
    <property type="entry name" value="HTH_XRE"/>
    <property type="match status" value="1"/>
</dbReference>